<evidence type="ECO:0000256" key="10">
    <source>
        <dbReference type="ARBA" id="ARBA00023236"/>
    </source>
</evidence>
<dbReference type="NCBIfam" id="NF003673">
    <property type="entry name" value="PRK05298.1"/>
    <property type="match status" value="1"/>
</dbReference>
<feature type="compositionally biased region" description="Low complexity" evidence="16">
    <location>
        <begin position="71"/>
        <end position="84"/>
    </location>
</feature>
<evidence type="ECO:0000256" key="2">
    <source>
        <dbReference type="ARBA" id="ARBA00008533"/>
    </source>
</evidence>
<keyword evidence="7 13" id="KW-0067">ATP-binding</keyword>
<feature type="region of interest" description="Disordered" evidence="16">
    <location>
        <begin position="104"/>
        <end position="124"/>
    </location>
</feature>
<dbReference type="SMART" id="SM00487">
    <property type="entry name" value="DEXDc"/>
    <property type="match status" value="1"/>
</dbReference>
<dbReference type="GO" id="GO:0009381">
    <property type="term" value="F:excinuclease ABC activity"/>
    <property type="evidence" value="ECO:0007669"/>
    <property type="project" value="UniProtKB-UniRule"/>
</dbReference>
<feature type="region of interest" description="Disordered" evidence="16">
    <location>
        <begin position="29"/>
        <end position="84"/>
    </location>
</feature>
<dbReference type="SMART" id="SM00490">
    <property type="entry name" value="HELICc"/>
    <property type="match status" value="1"/>
</dbReference>
<comment type="subunit">
    <text evidence="11 13 14">Forms a heterotetramer with UvrA during the search for lesions. Interacts with UvrC in an incision complex.</text>
</comment>
<evidence type="ECO:0000313" key="21">
    <source>
        <dbReference type="Proteomes" id="UP000588017"/>
    </source>
</evidence>
<dbReference type="GO" id="GO:0005524">
    <property type="term" value="F:ATP binding"/>
    <property type="evidence" value="ECO:0007669"/>
    <property type="project" value="UniProtKB-UniRule"/>
</dbReference>
<dbReference type="InterPro" id="IPR041471">
    <property type="entry name" value="UvrB_inter"/>
</dbReference>
<evidence type="ECO:0000256" key="11">
    <source>
        <dbReference type="ARBA" id="ARBA00026033"/>
    </source>
</evidence>
<evidence type="ECO:0000256" key="12">
    <source>
        <dbReference type="ARBA" id="ARBA00029504"/>
    </source>
</evidence>
<dbReference type="Gene3D" id="4.10.860.10">
    <property type="entry name" value="UVR domain"/>
    <property type="match status" value="1"/>
</dbReference>
<proteinExistence type="inferred from homology"/>
<dbReference type="Pfam" id="PF12344">
    <property type="entry name" value="UvrB"/>
    <property type="match status" value="1"/>
</dbReference>
<protein>
    <recommendedName>
        <fullName evidence="12 13">UvrABC system protein B</fullName>
        <shortName evidence="13">Protein UvrB</shortName>
    </recommendedName>
    <alternativeName>
        <fullName evidence="13">Excinuclease ABC subunit B</fullName>
    </alternativeName>
</protein>
<dbReference type="GO" id="GO:0009432">
    <property type="term" value="P:SOS response"/>
    <property type="evidence" value="ECO:0007669"/>
    <property type="project" value="UniProtKB-UniRule"/>
</dbReference>
<dbReference type="GO" id="GO:0009380">
    <property type="term" value="C:excinuclease repair complex"/>
    <property type="evidence" value="ECO:0007669"/>
    <property type="project" value="InterPro"/>
</dbReference>
<dbReference type="InterPro" id="IPR036876">
    <property type="entry name" value="UVR_dom_sf"/>
</dbReference>
<accession>A0A841KFK0</accession>
<evidence type="ECO:0000259" key="19">
    <source>
        <dbReference type="PROSITE" id="PS51194"/>
    </source>
</evidence>
<dbReference type="InterPro" id="IPR006935">
    <property type="entry name" value="Helicase/UvrB_N"/>
</dbReference>
<dbReference type="RefSeq" id="WP_183334074.1">
    <property type="nucleotide sequence ID" value="NZ_BMHX01000003.1"/>
</dbReference>
<dbReference type="Pfam" id="PF04851">
    <property type="entry name" value="ResIII"/>
    <property type="match status" value="1"/>
</dbReference>
<keyword evidence="3 13" id="KW-0963">Cytoplasm</keyword>
<feature type="short sequence motif" description="Beta-hairpin" evidence="13">
    <location>
        <begin position="214"/>
        <end position="237"/>
    </location>
</feature>
<dbReference type="Pfam" id="PF00271">
    <property type="entry name" value="Helicase_C"/>
    <property type="match status" value="1"/>
</dbReference>
<feature type="region of interest" description="Disordered" evidence="16">
    <location>
        <begin position="807"/>
        <end position="867"/>
    </location>
</feature>
<dbReference type="InterPro" id="IPR014001">
    <property type="entry name" value="Helicase_ATP-bd"/>
</dbReference>
<dbReference type="InterPro" id="IPR027417">
    <property type="entry name" value="P-loop_NTPase"/>
</dbReference>
<dbReference type="GO" id="GO:0003677">
    <property type="term" value="F:DNA binding"/>
    <property type="evidence" value="ECO:0007669"/>
    <property type="project" value="UniProtKB-UniRule"/>
</dbReference>
<feature type="binding site" evidence="13">
    <location>
        <begin position="161"/>
        <end position="168"/>
    </location>
    <ligand>
        <name>ATP</name>
        <dbReference type="ChEBI" id="CHEBI:30616"/>
    </ligand>
</feature>
<evidence type="ECO:0000256" key="16">
    <source>
        <dbReference type="SAM" id="MobiDB-lite"/>
    </source>
</evidence>
<feature type="domain" description="UVR" evidence="17">
    <location>
        <begin position="745"/>
        <end position="780"/>
    </location>
</feature>
<reference evidence="20 21" key="1">
    <citation type="submission" date="2020-08" db="EMBL/GenBank/DDBJ databases">
        <title>Genomic Encyclopedia of Type Strains, Phase IV (KMG-IV): sequencing the most valuable type-strain genomes for metagenomic binning, comparative biology and taxonomic classification.</title>
        <authorList>
            <person name="Goeker M."/>
        </authorList>
    </citation>
    <scope>NUCLEOTIDE SEQUENCE [LARGE SCALE GENOMIC DNA]</scope>
    <source>
        <strain evidence="20 21">DSM 101465</strain>
    </source>
</reference>
<dbReference type="PROSITE" id="PS51194">
    <property type="entry name" value="HELICASE_CTER"/>
    <property type="match status" value="1"/>
</dbReference>
<dbReference type="Pfam" id="PF02151">
    <property type="entry name" value="UVR"/>
    <property type="match status" value="1"/>
</dbReference>
<evidence type="ECO:0000313" key="20">
    <source>
        <dbReference type="EMBL" id="MBB6168029.1"/>
    </source>
</evidence>
<keyword evidence="4 13" id="KW-0547">Nucleotide-binding</keyword>
<dbReference type="PANTHER" id="PTHR24029:SF0">
    <property type="entry name" value="UVRABC SYSTEM PROTEIN B"/>
    <property type="match status" value="1"/>
</dbReference>
<evidence type="ECO:0000256" key="6">
    <source>
        <dbReference type="ARBA" id="ARBA00022769"/>
    </source>
</evidence>
<dbReference type="PROSITE" id="PS51192">
    <property type="entry name" value="HELICASE_ATP_BIND_1"/>
    <property type="match status" value="1"/>
</dbReference>
<dbReference type="Pfam" id="PF17757">
    <property type="entry name" value="UvrB_inter"/>
    <property type="match status" value="1"/>
</dbReference>
<dbReference type="InterPro" id="IPR024759">
    <property type="entry name" value="UvrB_YAD/RRR_dom"/>
</dbReference>
<dbReference type="EMBL" id="JACHEH010000003">
    <property type="protein sequence ID" value="MBB6168029.1"/>
    <property type="molecule type" value="Genomic_DNA"/>
</dbReference>
<feature type="domain" description="Helicase ATP-binding" evidence="18">
    <location>
        <begin position="148"/>
        <end position="301"/>
    </location>
</feature>
<dbReference type="InterPro" id="IPR004807">
    <property type="entry name" value="UvrB"/>
</dbReference>
<dbReference type="CDD" id="cd17916">
    <property type="entry name" value="DEXHc_UvrB"/>
    <property type="match status" value="1"/>
</dbReference>
<evidence type="ECO:0000256" key="8">
    <source>
        <dbReference type="ARBA" id="ARBA00022881"/>
    </source>
</evidence>
<evidence type="ECO:0000256" key="3">
    <source>
        <dbReference type="ARBA" id="ARBA00022490"/>
    </source>
</evidence>
<gene>
    <name evidence="13" type="primary">uvrB</name>
    <name evidence="20" type="ORF">HNQ73_001652</name>
</gene>
<evidence type="ECO:0000256" key="7">
    <source>
        <dbReference type="ARBA" id="ARBA00022840"/>
    </source>
</evidence>
<keyword evidence="15" id="KW-0175">Coiled coil</keyword>
<evidence type="ECO:0000256" key="4">
    <source>
        <dbReference type="ARBA" id="ARBA00022741"/>
    </source>
</evidence>
<dbReference type="NCBIfam" id="TIGR00631">
    <property type="entry name" value="uvrb"/>
    <property type="match status" value="1"/>
</dbReference>
<keyword evidence="6 13" id="KW-0228">DNA excision</keyword>
<dbReference type="PROSITE" id="PS50151">
    <property type="entry name" value="UVR"/>
    <property type="match status" value="1"/>
</dbReference>
<evidence type="ECO:0000259" key="18">
    <source>
        <dbReference type="PROSITE" id="PS51192"/>
    </source>
</evidence>
<dbReference type="GO" id="GO:0005737">
    <property type="term" value="C:cytoplasm"/>
    <property type="evidence" value="ECO:0007669"/>
    <property type="project" value="UniProtKB-SubCell"/>
</dbReference>
<comment type="function">
    <text evidence="13">The UvrABC repair system catalyzes the recognition and processing of DNA lesions. A damage recognition complex composed of 2 UvrA and 2 UvrB subunits scans DNA for abnormalities. Upon binding of the UvrA(2)B(2) complex to a putative damaged site, the DNA wraps around one UvrB monomer. DNA wrap is dependent on ATP binding by UvrB and probably causes local melting of the DNA helix, facilitating insertion of UvrB beta-hairpin between the DNA strands. Then UvrB probes one DNA strand for the presence of a lesion. If a lesion is found the UvrA subunits dissociate and the UvrB-DNA preincision complex is formed. This complex is subsequently bound by UvrC and the second UvrB is released. If no lesion is found, the DNA wraps around the other UvrB subunit that will check the other stand for damage.</text>
</comment>
<sequence length="867" mass="96337">MARKSSSPRSKAARPELKSLDPFLADLLNPALNKGTAGPGGAAAGFGEAPQARFEPEAEAEERSRRRSKRSQAPAATEGEAAASGVSATVAALSKLLEGGNPLFKDGKLWTPHRPPRPEKSEGGIRFRMKSDFEPAGDQPQAIKELVAGVQAGERDQVLLGVTGSGKTFTMAKVIEETQRPALILAHNKTLAAQLYGEFKAFFPDNAVEYFVSYYDYYQPEAYVPRSDTYIEKESSINEQIDRMRHAATRALLERDDVIIVASVSCIYGIGSVETYTAMTFSVKVGETIEQRQLIADLVALHYKRTQLDFTRGTFRVRGDVIELFPAHYEDRAWRISLFGDEVESIVEFDPLTGEKTADLSFVKVYANSHYVTPRPTLIQSIKGIKEELKSRVDELTRMGRLLEAQRLEQRTTFDLEMMEATGSCPGIENYSRYLTGRKPGEPPPTLFEYLPDNALIFVDESHVTIPQIGAMYRGDFRRKATLAEYGFRLPSCMDNRPLRFEEWDAMRPQSIYVSATPGSWEMERTGGVFVEQVIRPTGLVDPPVEIRPARTQVDDLLGEVKAVAAQGYRSLVTVLTKRMAEDLTEYLHENGVRVRYMHSDIDTLERIEIIRDLRLGAFDVLVGINLLREGLDIPECALVAILDADKEGFLRSETSLIQTIGRAARNVDGRVICYADTMTGSLERAIAETNRRREKQLAYNAEHGITPQSVKKNIADILDSVYERDHVRVDTGLAEKAAVGHNLKAVMADLEKRMREAAANLEFEEAARLRDELKRLQATELAIADDPLARQEEIVDKAGSYAGERKYGAKANLPPAQGGSRARKPTLDEMGPGREVLPRAAGPAPRLDDDWAGTAKVKKGGRRRKG</sequence>
<comment type="domain">
    <text evidence="13">The beta-hairpin motif is involved in DNA binding.</text>
</comment>
<comment type="similarity">
    <text evidence="2 13 14">Belongs to the UvrB family.</text>
</comment>
<comment type="subcellular location">
    <subcellularLocation>
        <location evidence="1 13 14">Cytoplasm</location>
    </subcellularLocation>
</comment>
<evidence type="ECO:0000259" key="17">
    <source>
        <dbReference type="PROSITE" id="PS50151"/>
    </source>
</evidence>
<keyword evidence="5 13" id="KW-0227">DNA damage</keyword>
<dbReference type="SUPFAM" id="SSF46600">
    <property type="entry name" value="C-terminal UvrC-binding domain of UvrB"/>
    <property type="match status" value="1"/>
</dbReference>
<feature type="coiled-coil region" evidence="15">
    <location>
        <begin position="741"/>
        <end position="780"/>
    </location>
</feature>
<dbReference type="PANTHER" id="PTHR24029">
    <property type="entry name" value="UVRABC SYSTEM PROTEIN B"/>
    <property type="match status" value="1"/>
</dbReference>
<name>A0A841KFK0_9HYPH</name>
<dbReference type="GO" id="GO:0006289">
    <property type="term" value="P:nucleotide-excision repair"/>
    <property type="evidence" value="ECO:0007669"/>
    <property type="project" value="UniProtKB-UniRule"/>
</dbReference>
<keyword evidence="9 13" id="KW-0234">DNA repair</keyword>
<feature type="compositionally biased region" description="Low complexity" evidence="16">
    <location>
        <begin position="1"/>
        <end position="10"/>
    </location>
</feature>
<evidence type="ECO:0000256" key="9">
    <source>
        <dbReference type="ARBA" id="ARBA00023204"/>
    </source>
</evidence>
<dbReference type="Proteomes" id="UP000588017">
    <property type="component" value="Unassembled WGS sequence"/>
</dbReference>
<evidence type="ECO:0000256" key="5">
    <source>
        <dbReference type="ARBA" id="ARBA00022763"/>
    </source>
</evidence>
<dbReference type="AlphaFoldDB" id="A0A841KFK0"/>
<dbReference type="GO" id="GO:0016887">
    <property type="term" value="F:ATP hydrolysis activity"/>
    <property type="evidence" value="ECO:0007669"/>
    <property type="project" value="InterPro"/>
</dbReference>
<keyword evidence="10 13" id="KW-0742">SOS response</keyword>
<feature type="coiled-coil region" evidence="15">
    <location>
        <begin position="379"/>
        <end position="406"/>
    </location>
</feature>
<dbReference type="CDD" id="cd18790">
    <property type="entry name" value="SF2_C_UvrB"/>
    <property type="match status" value="1"/>
</dbReference>
<comment type="caution">
    <text evidence="20">The sequence shown here is derived from an EMBL/GenBank/DDBJ whole genome shotgun (WGS) entry which is preliminary data.</text>
</comment>
<keyword evidence="21" id="KW-1185">Reference proteome</keyword>
<dbReference type="HAMAP" id="MF_00204">
    <property type="entry name" value="UvrB"/>
    <property type="match status" value="1"/>
</dbReference>
<organism evidence="20 21">
    <name type="scientific">Chelatococcus composti</name>
    <dbReference type="NCBI Taxonomy" id="1743235"/>
    <lineage>
        <taxon>Bacteria</taxon>
        <taxon>Pseudomonadati</taxon>
        <taxon>Pseudomonadota</taxon>
        <taxon>Alphaproteobacteria</taxon>
        <taxon>Hyphomicrobiales</taxon>
        <taxon>Chelatococcaceae</taxon>
        <taxon>Chelatococcus</taxon>
    </lineage>
</organism>
<dbReference type="InterPro" id="IPR001650">
    <property type="entry name" value="Helicase_C-like"/>
</dbReference>
<evidence type="ECO:0000256" key="13">
    <source>
        <dbReference type="HAMAP-Rule" id="MF_00204"/>
    </source>
</evidence>
<dbReference type="Gene3D" id="3.40.50.300">
    <property type="entry name" value="P-loop containing nucleotide triphosphate hydrolases"/>
    <property type="match status" value="3"/>
</dbReference>
<feature type="domain" description="Helicase C-terminal" evidence="19">
    <location>
        <begin position="553"/>
        <end position="719"/>
    </location>
</feature>
<keyword evidence="8 13" id="KW-0267">Excision nuclease</keyword>
<evidence type="ECO:0000256" key="1">
    <source>
        <dbReference type="ARBA" id="ARBA00004496"/>
    </source>
</evidence>
<feature type="compositionally biased region" description="Basic residues" evidence="16">
    <location>
        <begin position="857"/>
        <end position="867"/>
    </location>
</feature>
<evidence type="ECO:0000256" key="15">
    <source>
        <dbReference type="SAM" id="Coils"/>
    </source>
</evidence>
<feature type="region of interest" description="Disordered" evidence="16">
    <location>
        <begin position="1"/>
        <end position="20"/>
    </location>
</feature>
<dbReference type="InterPro" id="IPR001943">
    <property type="entry name" value="UVR_dom"/>
</dbReference>
<dbReference type="SUPFAM" id="SSF52540">
    <property type="entry name" value="P-loop containing nucleoside triphosphate hydrolases"/>
    <property type="match status" value="2"/>
</dbReference>
<evidence type="ECO:0000256" key="14">
    <source>
        <dbReference type="RuleBase" id="RU003587"/>
    </source>
</evidence>